<dbReference type="AlphaFoldDB" id="A0AAV0PS73"/>
<organism evidence="2 3">
    <name type="scientific">Linum tenue</name>
    <dbReference type="NCBI Taxonomy" id="586396"/>
    <lineage>
        <taxon>Eukaryota</taxon>
        <taxon>Viridiplantae</taxon>
        <taxon>Streptophyta</taxon>
        <taxon>Embryophyta</taxon>
        <taxon>Tracheophyta</taxon>
        <taxon>Spermatophyta</taxon>
        <taxon>Magnoliopsida</taxon>
        <taxon>eudicotyledons</taxon>
        <taxon>Gunneridae</taxon>
        <taxon>Pentapetalae</taxon>
        <taxon>rosids</taxon>
        <taxon>fabids</taxon>
        <taxon>Malpighiales</taxon>
        <taxon>Linaceae</taxon>
        <taxon>Linum</taxon>
    </lineage>
</organism>
<evidence type="ECO:0000313" key="2">
    <source>
        <dbReference type="EMBL" id="CAI0473091.1"/>
    </source>
</evidence>
<name>A0AAV0PS73_9ROSI</name>
<dbReference type="PANTHER" id="PTHR34206:SF1">
    <property type="entry name" value="OS10G0390701 PROTEIN"/>
    <property type="match status" value="1"/>
</dbReference>
<accession>A0AAV0PS73</accession>
<protein>
    <submittedName>
        <fullName evidence="2">Uncharacterized protein</fullName>
    </submittedName>
</protein>
<evidence type="ECO:0000313" key="3">
    <source>
        <dbReference type="Proteomes" id="UP001154282"/>
    </source>
</evidence>
<gene>
    <name evidence="2" type="ORF">LITE_LOCUS39505</name>
</gene>
<feature type="region of interest" description="Disordered" evidence="1">
    <location>
        <begin position="134"/>
        <end position="154"/>
    </location>
</feature>
<evidence type="ECO:0000256" key="1">
    <source>
        <dbReference type="SAM" id="MobiDB-lite"/>
    </source>
</evidence>
<dbReference type="EMBL" id="CAMGYJ010000009">
    <property type="protein sequence ID" value="CAI0473091.1"/>
    <property type="molecule type" value="Genomic_DNA"/>
</dbReference>
<proteinExistence type="predicted"/>
<sequence>MVALRWPSSPPHFPVMQTSAACSIPHQLPLSSNNKKAHKPVGIMIKSYSCSSFKNKIFENPVEGIVCYTDVRTGEVICEAYDEGPRCLDDLHQRQIPAAYRHHSSSRDVQIIINLLQQRLLQIVNGSHGDDGDQYQSAGGIFTPQEDLSKSSSV</sequence>
<keyword evidence="3" id="KW-1185">Reference proteome</keyword>
<dbReference type="PROSITE" id="PS51257">
    <property type="entry name" value="PROKAR_LIPOPROTEIN"/>
    <property type="match status" value="1"/>
</dbReference>
<reference evidence="2" key="1">
    <citation type="submission" date="2022-08" db="EMBL/GenBank/DDBJ databases">
        <authorList>
            <person name="Gutierrez-Valencia J."/>
        </authorList>
    </citation>
    <scope>NUCLEOTIDE SEQUENCE</scope>
</reference>
<dbReference type="Proteomes" id="UP001154282">
    <property type="component" value="Unassembled WGS sequence"/>
</dbReference>
<dbReference type="PANTHER" id="PTHR34206">
    <property type="entry name" value="OS06G0193300 PROTEIN"/>
    <property type="match status" value="1"/>
</dbReference>
<comment type="caution">
    <text evidence="2">The sequence shown here is derived from an EMBL/GenBank/DDBJ whole genome shotgun (WGS) entry which is preliminary data.</text>
</comment>